<dbReference type="InterPro" id="IPR038740">
    <property type="entry name" value="BioF2-like_GNAT_dom"/>
</dbReference>
<dbReference type="Gene3D" id="3.40.630.30">
    <property type="match status" value="1"/>
</dbReference>
<evidence type="ECO:0000259" key="1">
    <source>
        <dbReference type="Pfam" id="PF13480"/>
    </source>
</evidence>
<keyword evidence="3" id="KW-1185">Reference proteome</keyword>
<dbReference type="InterPro" id="IPR016181">
    <property type="entry name" value="Acyl_CoA_acyltransferase"/>
</dbReference>
<accession>A0ABY4G7S8</accession>
<feature type="domain" description="BioF2-like acetyltransferase" evidence="1">
    <location>
        <begin position="85"/>
        <end position="210"/>
    </location>
</feature>
<organism evidence="2 3">
    <name type="scientific">Hymenobacter volaticus</name>
    <dbReference type="NCBI Taxonomy" id="2932254"/>
    <lineage>
        <taxon>Bacteria</taxon>
        <taxon>Pseudomonadati</taxon>
        <taxon>Bacteroidota</taxon>
        <taxon>Cytophagia</taxon>
        <taxon>Cytophagales</taxon>
        <taxon>Hymenobacteraceae</taxon>
        <taxon>Hymenobacter</taxon>
    </lineage>
</organism>
<dbReference type="Proteomes" id="UP000830401">
    <property type="component" value="Chromosome"/>
</dbReference>
<name>A0ABY4G7S8_9BACT</name>
<evidence type="ECO:0000313" key="2">
    <source>
        <dbReference type="EMBL" id="UOQ66811.1"/>
    </source>
</evidence>
<dbReference type="SUPFAM" id="SSF55729">
    <property type="entry name" value="Acyl-CoA N-acyltransferases (Nat)"/>
    <property type="match status" value="1"/>
</dbReference>
<protein>
    <submittedName>
        <fullName evidence="2">GNAT family N-acetyltransferase</fullName>
    </submittedName>
</protein>
<evidence type="ECO:0000313" key="3">
    <source>
        <dbReference type="Proteomes" id="UP000830401"/>
    </source>
</evidence>
<dbReference type="Pfam" id="PF13480">
    <property type="entry name" value="Acetyltransf_6"/>
    <property type="match status" value="1"/>
</dbReference>
<dbReference type="RefSeq" id="WP_245121325.1">
    <property type="nucleotide sequence ID" value="NZ_CP095061.1"/>
</dbReference>
<dbReference type="EMBL" id="CP095061">
    <property type="protein sequence ID" value="UOQ66811.1"/>
    <property type="molecule type" value="Genomic_DNA"/>
</dbReference>
<gene>
    <name evidence="2" type="ORF">MUN86_02500</name>
</gene>
<proteinExistence type="predicted"/>
<reference evidence="2" key="1">
    <citation type="submission" date="2022-04" db="EMBL/GenBank/DDBJ databases">
        <title>Hymenobacter sp. isolated from the air.</title>
        <authorList>
            <person name="Won M."/>
            <person name="Lee C.-M."/>
            <person name="Woen H.-Y."/>
            <person name="Kwon S.-W."/>
        </authorList>
    </citation>
    <scope>NUCLEOTIDE SEQUENCE</scope>
    <source>
        <strain evidence="2">5420S-77</strain>
    </source>
</reference>
<sequence length="248" mass="28116">MASWGREIYQPAFTQQLGLLALPESQFPDVLQHLSHLPKRYARLYIQLNDQTPLLPPLSFTSQTRITYHLPLHPEYATLRAGYAADYRRRLRQNNELPAPLTVSQSSSVEEMLALFKQYSGKAAGLKSRHYQQLQALYTVLQQHNQALPLEVRAFETGELLAAALFVRFRTRLVYLFAVASPAGKKAAAPLLLLDSVIQRHAGTDLVLDFEGGMIESIARFFANFGATPVPYAALSFTQRPWYLQWIR</sequence>